<organism evidence="1 2">
    <name type="scientific">Paracoccus onchidii</name>
    <dbReference type="NCBI Taxonomy" id="3017813"/>
    <lineage>
        <taxon>Bacteria</taxon>
        <taxon>Pseudomonadati</taxon>
        <taxon>Pseudomonadota</taxon>
        <taxon>Alphaproteobacteria</taxon>
        <taxon>Rhodobacterales</taxon>
        <taxon>Paracoccaceae</taxon>
        <taxon>Paracoccus</taxon>
    </lineage>
</organism>
<keyword evidence="2" id="KW-1185">Reference proteome</keyword>
<dbReference type="InterPro" id="IPR027417">
    <property type="entry name" value="P-loop_NTPase"/>
</dbReference>
<comment type="caution">
    <text evidence="1">The sequence shown here is derived from an EMBL/GenBank/DDBJ whole genome shotgun (WGS) entry which is preliminary data.</text>
</comment>
<reference evidence="1" key="1">
    <citation type="submission" date="2022-12" db="EMBL/GenBank/DDBJ databases">
        <title>Paracoccus onchidii sp. nov., isolated from a marine invertebrate from the South China Sea.</title>
        <authorList>
            <person name="Xu S."/>
            <person name="Liu Z."/>
            <person name="Xu Y."/>
        </authorList>
    </citation>
    <scope>NUCLEOTIDE SEQUENCE</scope>
    <source>
        <strain evidence="1">Z330</strain>
    </source>
</reference>
<dbReference type="Gene3D" id="3.40.50.300">
    <property type="entry name" value="P-loop containing nucleotide triphosphate hydrolases"/>
    <property type="match status" value="1"/>
</dbReference>
<protein>
    <recommendedName>
        <fullName evidence="3">Sulfotransferase domain-containing protein</fullName>
    </recommendedName>
</protein>
<dbReference type="RefSeq" id="WP_271889802.1">
    <property type="nucleotide sequence ID" value="NZ_JAQBIE010000019.1"/>
</dbReference>
<evidence type="ECO:0008006" key="3">
    <source>
        <dbReference type="Google" id="ProtNLM"/>
    </source>
</evidence>
<name>A0ABT4ZH94_9RHOB</name>
<evidence type="ECO:0000313" key="1">
    <source>
        <dbReference type="EMBL" id="MDB6178686.1"/>
    </source>
</evidence>
<gene>
    <name evidence="1" type="ORF">PAF17_14395</name>
</gene>
<proteinExistence type="predicted"/>
<dbReference type="SUPFAM" id="SSF52540">
    <property type="entry name" value="P-loop containing nucleoside triphosphate hydrolases"/>
    <property type="match status" value="1"/>
</dbReference>
<accession>A0ABT4ZH94</accession>
<sequence>MLYIHIGTQKTGSSSIQHVLHMNEPALKKHGYTYLRTGRKESNGLRIHHNPIAAALLANDSAPLQRKLHKEITRKRTGTAILSGELLSRPKVAAKLRRFLPPSIADQIKIIIYLRRPDLYVESLFKQRLKADDTRQDALQFLRNTRDGLMHEKIIDEYAKHFGSENIIIRPYDRAHLVNENAVDDFLHVIGMPDTTNIIRPAHNANTSFSLAFSQMSGYAVRHLGLKAPAITRAVQAQNPDGIFRSRDVYKLRRRRNIVSYHNDTIEKIRSVYRPDLDQLFDTSDLAAGADDPFPTSAEQITLMQDAAQAMMQIIPHLSPPSKKSARTKLRLPRL</sequence>
<evidence type="ECO:0000313" key="2">
    <source>
        <dbReference type="Proteomes" id="UP001165641"/>
    </source>
</evidence>
<dbReference type="EMBL" id="JAQBIE010000019">
    <property type="protein sequence ID" value="MDB6178686.1"/>
    <property type="molecule type" value="Genomic_DNA"/>
</dbReference>
<dbReference type="Proteomes" id="UP001165641">
    <property type="component" value="Unassembled WGS sequence"/>
</dbReference>